<reference evidence="3" key="1">
    <citation type="submission" date="2019-05" db="EMBL/GenBank/DDBJ databases">
        <title>Methanoculleus sp. FWC-SCC1, a methanogenic archaeon isolated from deep marine cold seep.</title>
        <authorList>
            <person name="Chen Y.-W."/>
            <person name="Chen S.-C."/>
            <person name="Teng N.-H."/>
            <person name="Lai M.-C."/>
        </authorList>
    </citation>
    <scope>NUCLEOTIDE SEQUENCE</scope>
    <source>
        <strain evidence="3">FWC-SCC1</strain>
    </source>
</reference>
<keyword evidence="1" id="KW-0812">Transmembrane</keyword>
<protein>
    <submittedName>
        <fullName evidence="3">Nucleoside recognition protein</fullName>
    </submittedName>
</protein>
<feature type="transmembrane region" description="Helical" evidence="1">
    <location>
        <begin position="89"/>
        <end position="107"/>
    </location>
</feature>
<keyword evidence="1" id="KW-1133">Transmembrane helix</keyword>
<dbReference type="InterPro" id="IPR038880">
    <property type="entry name" value="MJ0871-like"/>
</dbReference>
<dbReference type="PANTHER" id="PTHR38139:SF1">
    <property type="entry name" value="NUCLEOSIDE TRANSPORTER_FEOB GTPASE GATE DOMAIN-CONTAINING PROTEIN"/>
    <property type="match status" value="1"/>
</dbReference>
<accession>A0ABT8M801</accession>
<dbReference type="Proteomes" id="UP001168338">
    <property type="component" value="Unassembled WGS sequence"/>
</dbReference>
<organism evidence="3 4">
    <name type="scientific">Methanoculleus frigidifontis</name>
    <dbReference type="NCBI Taxonomy" id="2584085"/>
    <lineage>
        <taxon>Archaea</taxon>
        <taxon>Methanobacteriati</taxon>
        <taxon>Methanobacteriota</taxon>
        <taxon>Stenosarchaea group</taxon>
        <taxon>Methanomicrobia</taxon>
        <taxon>Methanomicrobiales</taxon>
        <taxon>Methanomicrobiaceae</taxon>
        <taxon>Methanoculleus</taxon>
    </lineage>
</organism>
<dbReference type="InterPro" id="IPR011642">
    <property type="entry name" value="Gate_dom"/>
</dbReference>
<feature type="domain" description="Nucleoside transporter/FeoB GTPase Gate" evidence="2">
    <location>
        <begin position="184"/>
        <end position="271"/>
    </location>
</feature>
<evidence type="ECO:0000313" key="3">
    <source>
        <dbReference type="EMBL" id="MDN7024058.1"/>
    </source>
</evidence>
<dbReference type="RefSeq" id="WP_301663144.1">
    <property type="nucleotide sequence ID" value="NZ_VCYH01000002.1"/>
</dbReference>
<dbReference type="PANTHER" id="PTHR38139">
    <property type="entry name" value="GATE DOMAIN-CONTAINING PROTEIN"/>
    <property type="match status" value="1"/>
</dbReference>
<comment type="caution">
    <text evidence="3">The sequence shown here is derived from an EMBL/GenBank/DDBJ whole genome shotgun (WGS) entry which is preliminary data.</text>
</comment>
<feature type="transmembrane region" description="Helical" evidence="1">
    <location>
        <begin position="12"/>
        <end position="32"/>
    </location>
</feature>
<proteinExistence type="predicted"/>
<feature type="transmembrane region" description="Helical" evidence="1">
    <location>
        <begin position="127"/>
        <end position="149"/>
    </location>
</feature>
<evidence type="ECO:0000256" key="1">
    <source>
        <dbReference type="SAM" id="Phobius"/>
    </source>
</evidence>
<feature type="transmembrane region" description="Helical" evidence="1">
    <location>
        <begin position="226"/>
        <end position="244"/>
    </location>
</feature>
<gene>
    <name evidence="3" type="ORF">FGU65_03990</name>
</gene>
<name>A0ABT8M801_9EURY</name>
<keyword evidence="4" id="KW-1185">Reference proteome</keyword>
<sequence length="316" mass="33659">MIAIGSLPTLAAYLIQAVVLITAGIILASIIAETGVFSRLTRVSRPLCRVCGLSEPCVVCVLAMVVNATAGKSMLAEYFRDEKVRREEVIPALLMGTFPAVLGESLFRVQLPTALVLLGPVVGTLHTLFNLFSSFLQTLAAIAFSHIFLRTHLESLIPAPDEKPLSFSAAAVKQGFFRAIPTLRRVLPATVAATLVFSVLWASGGMDVIAAIFDPLLHLVGLPGESSAALVAQFVHFSAGYAIVGSLMIEGVLILKTALITLVIGSMIIITSIYIKYTGPLYLSLFGRYGVRVTLVTYGASMGAKLVTIALIMAFF</sequence>
<evidence type="ECO:0000313" key="4">
    <source>
        <dbReference type="Proteomes" id="UP001168338"/>
    </source>
</evidence>
<dbReference type="Pfam" id="PF07670">
    <property type="entry name" value="Gate"/>
    <property type="match status" value="1"/>
</dbReference>
<evidence type="ECO:0000259" key="2">
    <source>
        <dbReference type="Pfam" id="PF07670"/>
    </source>
</evidence>
<dbReference type="EMBL" id="VCYH01000002">
    <property type="protein sequence ID" value="MDN7024058.1"/>
    <property type="molecule type" value="Genomic_DNA"/>
</dbReference>
<feature type="transmembrane region" description="Helical" evidence="1">
    <location>
        <begin position="253"/>
        <end position="275"/>
    </location>
</feature>
<feature type="transmembrane region" description="Helical" evidence="1">
    <location>
        <begin position="186"/>
        <end position="206"/>
    </location>
</feature>
<keyword evidence="1" id="KW-0472">Membrane</keyword>
<feature type="transmembrane region" description="Helical" evidence="1">
    <location>
        <begin position="295"/>
        <end position="315"/>
    </location>
</feature>